<reference evidence="4" key="1">
    <citation type="submission" date="2021-01" db="EMBL/GenBank/DDBJ databases">
        <title>A chromosome-scale assembly of European eel, Anguilla anguilla.</title>
        <authorList>
            <person name="Henkel C."/>
            <person name="Jong-Raadsen S.A."/>
            <person name="Dufour S."/>
            <person name="Weltzien F.-A."/>
            <person name="Palstra A.P."/>
            <person name="Pelster B."/>
            <person name="Spaink H.P."/>
            <person name="Van Den Thillart G.E."/>
            <person name="Jansen H."/>
            <person name="Zahm M."/>
            <person name="Klopp C."/>
            <person name="Cedric C."/>
            <person name="Louis A."/>
            <person name="Berthelot C."/>
            <person name="Parey E."/>
            <person name="Roest Crollius H."/>
            <person name="Montfort J."/>
            <person name="Robinson-Rechavi M."/>
            <person name="Bucao C."/>
            <person name="Bouchez O."/>
            <person name="Gislard M."/>
            <person name="Lluch J."/>
            <person name="Milhes M."/>
            <person name="Lampietro C."/>
            <person name="Lopez Roques C."/>
            <person name="Donnadieu C."/>
            <person name="Braasch I."/>
            <person name="Desvignes T."/>
            <person name="Postlethwait J."/>
            <person name="Bobe J."/>
            <person name="Guiguen Y."/>
            <person name="Dirks R."/>
        </authorList>
    </citation>
    <scope>NUCLEOTIDE SEQUENCE</scope>
    <source>
        <strain evidence="4">Tag_6206</strain>
        <tissue evidence="4">Liver</tissue>
    </source>
</reference>
<evidence type="ECO:0000313" key="4">
    <source>
        <dbReference type="EMBL" id="KAG5833670.1"/>
    </source>
</evidence>
<dbReference type="PANTHER" id="PTHR14042:SF23">
    <property type="entry name" value="PROTEIN DOPEY-2"/>
    <property type="match status" value="1"/>
</dbReference>
<organism evidence="4 5">
    <name type="scientific">Anguilla anguilla</name>
    <name type="common">European freshwater eel</name>
    <name type="synonym">Muraena anguilla</name>
    <dbReference type="NCBI Taxonomy" id="7936"/>
    <lineage>
        <taxon>Eukaryota</taxon>
        <taxon>Metazoa</taxon>
        <taxon>Chordata</taxon>
        <taxon>Craniata</taxon>
        <taxon>Vertebrata</taxon>
        <taxon>Euteleostomi</taxon>
        <taxon>Actinopterygii</taxon>
        <taxon>Neopterygii</taxon>
        <taxon>Teleostei</taxon>
        <taxon>Anguilliformes</taxon>
        <taxon>Anguillidae</taxon>
        <taxon>Anguilla</taxon>
    </lineage>
</organism>
<dbReference type="GO" id="GO:0006895">
    <property type="term" value="P:Golgi to endosome transport"/>
    <property type="evidence" value="ECO:0007669"/>
    <property type="project" value="InterPro"/>
</dbReference>
<dbReference type="GO" id="GO:0005802">
    <property type="term" value="C:trans-Golgi network"/>
    <property type="evidence" value="ECO:0007669"/>
    <property type="project" value="TreeGrafter"/>
</dbReference>
<evidence type="ECO:0008006" key="6">
    <source>
        <dbReference type="Google" id="ProtNLM"/>
    </source>
</evidence>
<dbReference type="PANTHER" id="PTHR14042">
    <property type="entry name" value="DOPEY-RELATED"/>
    <property type="match status" value="1"/>
</dbReference>
<dbReference type="EMBL" id="JAFIRN010000016">
    <property type="protein sequence ID" value="KAG5833670.1"/>
    <property type="molecule type" value="Genomic_DNA"/>
</dbReference>
<feature type="compositionally biased region" description="Basic and acidic residues" evidence="1">
    <location>
        <begin position="396"/>
        <end position="407"/>
    </location>
</feature>
<sequence length="1562" mass="175800">MQQDVAGPSGDREGWGAGRLDWGERLKARDGGRIPEACCRAFSVTCHLLLECTTFPLYLSEEEMEGLCACVFHSTGNVEDTLPLWLMSLMMCCLLKDHHIQHVAMSTMLELVDRSQSLLLVIEDKIRRYKSSKNNPFSGQLHMVTAPPLNPTLLTVMAQSTDFYQRVAQVLWGQLDTEQRELHVPTVELFYRLHCLAPSASICENIICQELIHKDKTVRLEALHRFSVLWHLTRETQTNVTMLLNRSFDRSLFVVLDNLNSPDGAISTAAQSWLIRVLSLNDVIRILEPVLLLLLHPTTQCSSIQWVKQNLTVDNLQQLSCRQWEFSGDFGRSAEAMATDGQSEESPLSHVTPVERAALWAEMESAPGTAKMVTESAEEDRFMGKGEEAEGEEQREEEKEEMRQERDQEVEEERESREHSELAESYSSSDSLSPVQPLDCDSSGDETPPIDLRRVDSAPTLGSEDEDLEQEAMAHLRLLKQEKEKREALESLFRHTLLYLQPHDSAPVCHALSVVEMLLRSCPAPFMQALCSTYIHPDSAHHRLICNLTQRHLQAQEGHSFYAPLLTPPARPRPILLVELLTCLCLQFLRSFYPCYLHVDPAQLSLNRDLQVKSAEVLALLMGQLVGVTGRQDVGGAGRRDIGMRELVWRLLSGCKVQRHALLALCASMHITQRPGGAGPRREGLLEEDGGVSEENLINLGGGQAWSEQALQVELLKLLQVLMVLEKQVWMGGAGGGAPGGQVCVSPLGWEWQEAVLFQQSARSLQYVQTRPLPAQAMLVSAAARALQPCYGYTLHAHWVALISASLPYLGSSLAAISAPFIAQVCRNLDELVQQHRCPPEPVSRCSLKKENMAPDYPLTLLDGLTTITHYCLLLHTKKSLAMPYLADFQDAREALLNELPRMLVTMVMLWGVVQKEETQRSTLNSDGTLSCSRTSPTSVYFRSIKILRQKVLEFLNPLVAQFGVQVMASVGAVWGELRSWGGHNQNKILPVANEFHVTVVELIKSLSMLSTNTILQLVKEVLRTKPYQTKGDQNFLQALPMLHFTYTFIQGVPAESLQDSICPLLSLLKESVQLSLPPLGYFLLLGILNDFVNRSPNLDNKKDSRDVQEVTQRVLEVVGGVAGSSLQQTSWLSRTLEVRAQPQNLEHTHLYDSETLAEATASFYSIQALALLAEVLAPLLDVVFRSDEKEKALPLISRLLDYVFPYLKNHSIYNVPSFCTSARLLQGLSEYAYTKRVWKREAFDLYMDPHFFRMDPSCIAHWGSIIDHLMTYEKTLFKDLANMQSSALKLSPNYEQKAMLLKRQAFAMISGELDQYSLYLPLIQERVTESLRVGQAPSVMAQIFLLFRVLLLRICPQHLISLWPVMVTELIHVFVKLEKTLLEGQELSRNPSKGRGAQGTQERNGPAFLFSRSELEMYLSACKFLDATLCFPPERIPLFQMYRWAFVPEVDVDSYSGPENSIMEGEEECQPHVVRVLDGLRCRYKELNIIGELTCTEHLGFPLLPQRSISSLTQLEPFFRALSCPPKGPQSMADYVAPNSRKILSKLEEIIQNDFLENMDS</sequence>
<evidence type="ECO:0000259" key="3">
    <source>
        <dbReference type="Pfam" id="PF24601"/>
    </source>
</evidence>
<feature type="region of interest" description="Disordered" evidence="1">
    <location>
        <begin position="365"/>
        <end position="468"/>
    </location>
</feature>
<dbReference type="Pfam" id="PF24598">
    <property type="entry name" value="DOP1_C"/>
    <property type="match status" value="1"/>
</dbReference>
<dbReference type="GO" id="GO:0005768">
    <property type="term" value="C:endosome"/>
    <property type="evidence" value="ECO:0007669"/>
    <property type="project" value="TreeGrafter"/>
</dbReference>
<feature type="domain" description="DOP1-like TPR" evidence="3">
    <location>
        <begin position="491"/>
        <end position="874"/>
    </location>
</feature>
<dbReference type="InterPro" id="IPR056457">
    <property type="entry name" value="DOP1_C"/>
</dbReference>
<name>A0A9D3RKN4_ANGAN</name>
<evidence type="ECO:0000313" key="5">
    <source>
        <dbReference type="Proteomes" id="UP001044222"/>
    </source>
</evidence>
<keyword evidence="5" id="KW-1185">Reference proteome</keyword>
<evidence type="ECO:0000256" key="1">
    <source>
        <dbReference type="SAM" id="MobiDB-lite"/>
    </source>
</evidence>
<feature type="compositionally biased region" description="Low complexity" evidence="1">
    <location>
        <begin position="423"/>
        <end position="433"/>
    </location>
</feature>
<accession>A0A9D3RKN4</accession>
<gene>
    <name evidence="4" type="ORF">ANANG_G00278340</name>
</gene>
<feature type="compositionally biased region" description="Basic and acidic residues" evidence="1">
    <location>
        <begin position="379"/>
        <end position="388"/>
    </location>
</feature>
<dbReference type="InterPro" id="IPR056459">
    <property type="entry name" value="TPR_DOP1"/>
</dbReference>
<proteinExistence type="predicted"/>
<dbReference type="InterPro" id="IPR040314">
    <property type="entry name" value="DOP1"/>
</dbReference>
<dbReference type="Proteomes" id="UP001044222">
    <property type="component" value="Chromosome 16"/>
</dbReference>
<comment type="caution">
    <text evidence="4">The sequence shown here is derived from an EMBL/GenBank/DDBJ whole genome shotgun (WGS) entry which is preliminary data.</text>
</comment>
<evidence type="ECO:0000259" key="2">
    <source>
        <dbReference type="Pfam" id="PF24598"/>
    </source>
</evidence>
<dbReference type="GO" id="GO:0005829">
    <property type="term" value="C:cytosol"/>
    <property type="evidence" value="ECO:0007669"/>
    <property type="project" value="GOC"/>
</dbReference>
<protein>
    <recommendedName>
        <fullName evidence="6">Dopey N-terminal domain-containing protein</fullName>
    </recommendedName>
</protein>
<dbReference type="Pfam" id="PF24601">
    <property type="entry name" value="TPR_DOP1"/>
    <property type="match status" value="1"/>
</dbReference>
<feature type="domain" description="DOP1-like C-terminal" evidence="2">
    <location>
        <begin position="1086"/>
        <end position="1525"/>
    </location>
</feature>